<dbReference type="OrthoDB" id="1751331at2759"/>
<keyword evidence="2" id="KW-0238">DNA-binding</keyword>
<dbReference type="Gene3D" id="2.40.50.140">
    <property type="entry name" value="Nucleic acid-binding proteins"/>
    <property type="match status" value="1"/>
</dbReference>
<name>A0A1R1YJH4_9FUNG</name>
<dbReference type="SUPFAM" id="SSF50249">
    <property type="entry name" value="Nucleic acid-binding proteins"/>
    <property type="match status" value="1"/>
</dbReference>
<organism evidence="2 3">
    <name type="scientific">Smittium culicis</name>
    <dbReference type="NCBI Taxonomy" id="133412"/>
    <lineage>
        <taxon>Eukaryota</taxon>
        <taxon>Fungi</taxon>
        <taxon>Fungi incertae sedis</taxon>
        <taxon>Zoopagomycota</taxon>
        <taxon>Kickxellomycotina</taxon>
        <taxon>Harpellomycetes</taxon>
        <taxon>Harpellales</taxon>
        <taxon>Legeriomycetaceae</taxon>
        <taxon>Smittium</taxon>
    </lineage>
</organism>
<keyword evidence="3" id="KW-1185">Reference proteome</keyword>
<reference evidence="3" key="1">
    <citation type="submission" date="2017-01" db="EMBL/GenBank/DDBJ databases">
        <authorList>
            <person name="Wang Y."/>
            <person name="White M."/>
            <person name="Kvist S."/>
            <person name="Moncalvo J.-M."/>
        </authorList>
    </citation>
    <scope>NUCLEOTIDE SEQUENCE [LARGE SCALE GENOMIC DNA]</scope>
    <source>
        <strain evidence="3">ID-206-W2</strain>
    </source>
</reference>
<feature type="compositionally biased region" description="Low complexity" evidence="1">
    <location>
        <begin position="140"/>
        <end position="155"/>
    </location>
</feature>
<accession>A0A1R1YJH4</accession>
<dbReference type="Proteomes" id="UP000187429">
    <property type="component" value="Unassembled WGS sequence"/>
</dbReference>
<evidence type="ECO:0000256" key="1">
    <source>
        <dbReference type="SAM" id="MobiDB-lite"/>
    </source>
</evidence>
<comment type="caution">
    <text evidence="2">The sequence shown here is derived from an EMBL/GenBank/DDBJ whole genome shotgun (WGS) entry which is preliminary data.</text>
</comment>
<evidence type="ECO:0000313" key="2">
    <source>
        <dbReference type="EMBL" id="OMJ27069.1"/>
    </source>
</evidence>
<dbReference type="InterPro" id="IPR012340">
    <property type="entry name" value="NA-bd_OB-fold"/>
</dbReference>
<feature type="compositionally biased region" description="Polar residues" evidence="1">
    <location>
        <begin position="156"/>
        <end position="169"/>
    </location>
</feature>
<protein>
    <submittedName>
        <fullName evidence="2">Replication protein A 70 kDa DNA-binding subunit</fullName>
    </submittedName>
</protein>
<dbReference type="EMBL" id="LSSM01001201">
    <property type="protein sequence ID" value="OMJ27069.1"/>
    <property type="molecule type" value="Genomic_DNA"/>
</dbReference>
<dbReference type="AlphaFoldDB" id="A0A1R1YJH4"/>
<gene>
    <name evidence="2" type="ORF">AYI69_g3511</name>
</gene>
<evidence type="ECO:0000313" key="3">
    <source>
        <dbReference type="Proteomes" id="UP000187429"/>
    </source>
</evidence>
<feature type="region of interest" description="Disordered" evidence="1">
    <location>
        <begin position="104"/>
        <end position="169"/>
    </location>
</feature>
<sequence>MTHNLSEGAIKAFETGQSESFQIPVLQVISQLKEIVPAATSANKMTRFRAIVSDGVSSINEQFSIITVKQYQVNPIKDGKHLLIILDMEISGKATERILQRAGSAIPEPVQSSTSAYNQNSSLNSSNAGISEKKPTLNTSNQNSSFNNSGNSFNSEFKQFSNTGSFNNM</sequence>
<feature type="compositionally biased region" description="Polar residues" evidence="1">
    <location>
        <begin position="110"/>
        <end position="129"/>
    </location>
</feature>
<proteinExistence type="predicted"/>
<dbReference type="GO" id="GO:0003677">
    <property type="term" value="F:DNA binding"/>
    <property type="evidence" value="ECO:0007669"/>
    <property type="project" value="UniProtKB-KW"/>
</dbReference>